<evidence type="ECO:0000259" key="3">
    <source>
        <dbReference type="Pfam" id="PF18962"/>
    </source>
</evidence>
<dbReference type="SUPFAM" id="SSF49899">
    <property type="entry name" value="Concanavalin A-like lectins/glucanases"/>
    <property type="match status" value="1"/>
</dbReference>
<dbReference type="Gene3D" id="2.60.120.200">
    <property type="match status" value="1"/>
</dbReference>
<dbReference type="GO" id="GO:0005975">
    <property type="term" value="P:carbohydrate metabolic process"/>
    <property type="evidence" value="ECO:0007669"/>
    <property type="project" value="UniProtKB-ARBA"/>
</dbReference>
<evidence type="ECO:0000256" key="2">
    <source>
        <dbReference type="SAM" id="SignalP"/>
    </source>
</evidence>
<dbReference type="InterPro" id="IPR026444">
    <property type="entry name" value="Secre_tail"/>
</dbReference>
<reference evidence="5 6" key="2">
    <citation type="submission" date="2018-09" db="EMBL/GenBank/DDBJ databases">
        <title>Genomic Encyclopedia of Archaeal and Bacterial Type Strains, Phase II (KMG-II): from individual species to whole genera.</title>
        <authorList>
            <person name="Goeker M."/>
        </authorList>
    </citation>
    <scope>NUCLEOTIDE SEQUENCE [LARGE SCALE GENOMIC DNA]</scope>
    <source>
        <strain evidence="5 6">DSM 27620</strain>
    </source>
</reference>
<feature type="signal peptide" evidence="2">
    <location>
        <begin position="1"/>
        <end position="20"/>
    </location>
</feature>
<evidence type="ECO:0000313" key="6">
    <source>
        <dbReference type="Proteomes" id="UP000285906"/>
    </source>
</evidence>
<reference evidence="4" key="1">
    <citation type="journal article" date="2014" name="Int. J. Syst. Evol. Microbiol.">
        <title>Complete genome of a new Firmicutes species belonging to the dominant human colonic microbiota ('Ruminococcus bicirculans') reveals two chromosomes and a selective capacity to utilize plant glucans.</title>
        <authorList>
            <consortium name="NISC Comparative Sequencing Program"/>
            <person name="Wegmann U."/>
            <person name="Louis P."/>
            <person name="Goesmann A."/>
            <person name="Henrissat B."/>
            <person name="Duncan S.H."/>
            <person name="Flint H.J."/>
        </authorList>
    </citation>
    <scope>NUCLEOTIDE SEQUENCE</scope>
    <source>
        <strain evidence="4">CCM 8490</strain>
    </source>
</reference>
<dbReference type="Proteomes" id="UP000658202">
    <property type="component" value="Unassembled WGS sequence"/>
</dbReference>
<feature type="domain" description="Secretion system C-terminal sorting" evidence="3">
    <location>
        <begin position="229"/>
        <end position="295"/>
    </location>
</feature>
<evidence type="ECO:0000313" key="5">
    <source>
        <dbReference type="EMBL" id="RKE88099.1"/>
    </source>
</evidence>
<keyword evidence="1 2" id="KW-0732">Signal</keyword>
<protein>
    <submittedName>
        <fullName evidence="5">Putative secreted protein (Por secretion system target)</fullName>
    </submittedName>
</protein>
<dbReference type="NCBIfam" id="TIGR04183">
    <property type="entry name" value="Por_Secre_tail"/>
    <property type="match status" value="1"/>
</dbReference>
<dbReference type="EMBL" id="BMCW01000001">
    <property type="protein sequence ID" value="GGG51358.1"/>
    <property type="molecule type" value="Genomic_DNA"/>
</dbReference>
<accession>A0A420DAT8</accession>
<evidence type="ECO:0000313" key="4">
    <source>
        <dbReference type="EMBL" id="GGG51358.1"/>
    </source>
</evidence>
<evidence type="ECO:0000313" key="7">
    <source>
        <dbReference type="Proteomes" id="UP000658202"/>
    </source>
</evidence>
<dbReference type="OrthoDB" id="1352671at2"/>
<sequence>MKKILLSFFATSAIFYSVNAQTKISFEASEGFTLGDILGQNANINTFWSDSASVEDTAEITSEKASDGTNSVKIINYDDTELGGIYITNIPSYGKTTISYDIFVPELGGSDNMFMVFTEEGGLINVDFDYEGNVLIGNYETQEYEEITTYNSNTWYNLKAEIDFSTREIKYYLNNNLIHTGTAIGTATTIEEIDFAIDNFGTDAYFDNIQVKDTTLAVSEAGKKDIFTIYPNPAVDVVNFDVAGKINSVEVYDAAGKLVKSVNDGAKSVNVAALAKGSYVVKVKVDNKTYTKKVIKK</sequence>
<dbReference type="AlphaFoldDB" id="A0A420DAT8"/>
<reference evidence="7" key="3">
    <citation type="journal article" date="2019" name="Int. J. Syst. Evol. Microbiol.">
        <title>The Global Catalogue of Microorganisms (GCM) 10K type strain sequencing project: providing services to taxonomists for standard genome sequencing and annotation.</title>
        <authorList>
            <consortium name="The Broad Institute Genomics Platform"/>
            <consortium name="The Broad Institute Genome Sequencing Center for Infectious Disease"/>
            <person name="Wu L."/>
            <person name="Ma J."/>
        </authorList>
    </citation>
    <scope>NUCLEOTIDE SEQUENCE [LARGE SCALE GENOMIC DNA]</scope>
    <source>
        <strain evidence="7">CCM 8490</strain>
    </source>
</reference>
<reference evidence="4" key="4">
    <citation type="submission" date="2024-05" db="EMBL/GenBank/DDBJ databases">
        <authorList>
            <person name="Sun Q."/>
            <person name="Sedlacek I."/>
        </authorList>
    </citation>
    <scope>NUCLEOTIDE SEQUENCE</scope>
    <source>
        <strain evidence="4">CCM 8490</strain>
    </source>
</reference>
<name>A0A420DAT8_9FLAO</name>
<dbReference type="EMBL" id="RAQH01000003">
    <property type="protein sequence ID" value="RKE88099.1"/>
    <property type="molecule type" value="Genomic_DNA"/>
</dbReference>
<dbReference type="InterPro" id="IPR013320">
    <property type="entry name" value="ConA-like_dom_sf"/>
</dbReference>
<dbReference type="Proteomes" id="UP000285906">
    <property type="component" value="Unassembled WGS sequence"/>
</dbReference>
<organism evidence="5 6">
    <name type="scientific">Epilithonimonas arachidiradicis</name>
    <dbReference type="NCBI Taxonomy" id="1617282"/>
    <lineage>
        <taxon>Bacteria</taxon>
        <taxon>Pseudomonadati</taxon>
        <taxon>Bacteroidota</taxon>
        <taxon>Flavobacteriia</taxon>
        <taxon>Flavobacteriales</taxon>
        <taxon>Weeksellaceae</taxon>
        <taxon>Chryseobacterium group</taxon>
        <taxon>Epilithonimonas</taxon>
    </lineage>
</organism>
<comment type="caution">
    <text evidence="5">The sequence shown here is derived from an EMBL/GenBank/DDBJ whole genome shotgun (WGS) entry which is preliminary data.</text>
</comment>
<gene>
    <name evidence="5" type="ORF">BXY58_1234</name>
    <name evidence="4" type="ORF">GCM10007332_11310</name>
</gene>
<feature type="chain" id="PRO_5019474617" evidence="2">
    <location>
        <begin position="21"/>
        <end position="297"/>
    </location>
</feature>
<keyword evidence="7" id="KW-1185">Reference proteome</keyword>
<dbReference type="Pfam" id="PF18962">
    <property type="entry name" value="Por_Secre_tail"/>
    <property type="match status" value="1"/>
</dbReference>
<dbReference type="RefSeq" id="WP_120212909.1">
    <property type="nucleotide sequence ID" value="NZ_BMCW01000001.1"/>
</dbReference>
<dbReference type="GO" id="GO:0004553">
    <property type="term" value="F:hydrolase activity, hydrolyzing O-glycosyl compounds"/>
    <property type="evidence" value="ECO:0007669"/>
    <property type="project" value="UniProtKB-ARBA"/>
</dbReference>
<evidence type="ECO:0000256" key="1">
    <source>
        <dbReference type="ARBA" id="ARBA00022729"/>
    </source>
</evidence>
<proteinExistence type="predicted"/>